<evidence type="ECO:0000256" key="1">
    <source>
        <dbReference type="ARBA" id="ARBA00011764"/>
    </source>
</evidence>
<protein>
    <recommendedName>
        <fullName evidence="2">Regulatory protein zeste</fullName>
    </recommendedName>
</protein>
<dbReference type="InterPro" id="IPR028002">
    <property type="entry name" value="Myb_DNA-bind_5"/>
</dbReference>
<dbReference type="Pfam" id="PF13873">
    <property type="entry name" value="Myb_DNA-bind_5"/>
    <property type="match status" value="1"/>
</dbReference>
<comment type="function">
    <text evidence="3">Involved in transvection phenomena (= synapsis-dependent gene expression), where the synaptic pairing of chromosomes carrying genes with which zeste interacts influences the expression of these genes. Zeste binds to DNA and stimulates transcription from a nearby promoter.</text>
</comment>
<evidence type="ECO:0000259" key="5">
    <source>
        <dbReference type="Pfam" id="PF13873"/>
    </source>
</evidence>
<name>A0ABR0A836_9CRUS</name>
<evidence type="ECO:0000313" key="6">
    <source>
        <dbReference type="EMBL" id="KAK4021286.1"/>
    </source>
</evidence>
<comment type="subunit">
    <text evidence="1">Self-associates forming complexes of several hundred monomers.</text>
</comment>
<dbReference type="Proteomes" id="UP001234178">
    <property type="component" value="Unassembled WGS sequence"/>
</dbReference>
<keyword evidence="7" id="KW-1185">Reference proteome</keyword>
<evidence type="ECO:0000256" key="2">
    <source>
        <dbReference type="ARBA" id="ARBA00016807"/>
    </source>
</evidence>
<dbReference type="PANTHER" id="PTHR23098">
    <property type="entry name" value="AGAP001331-PA-RELATED"/>
    <property type="match status" value="1"/>
</dbReference>
<evidence type="ECO:0000256" key="4">
    <source>
        <dbReference type="SAM" id="MobiDB-lite"/>
    </source>
</evidence>
<evidence type="ECO:0000256" key="3">
    <source>
        <dbReference type="ARBA" id="ARBA00025466"/>
    </source>
</evidence>
<evidence type="ECO:0000313" key="7">
    <source>
        <dbReference type="Proteomes" id="UP001234178"/>
    </source>
</evidence>
<feature type="region of interest" description="Disordered" evidence="4">
    <location>
        <begin position="266"/>
        <end position="287"/>
    </location>
</feature>
<sequence length="369" mass="40945">MSRDKAQKRQRDIWVEKETYTLLENFIIYKGILNGAYSSSVTKERKNSIWREITATVHNEHPDCTEKTQEQVEKKWKNFIAAARVAIRNFNNGLTETGGGPLGEGGILRPIYQKYYEEVLGLDNPAVSATAIPGGIDTDIVSTLTGDVAAQQRLVQSLAGRSDNHDEEDPLNENFDDVSMQSVVPLLTVDDENLSREPEECELYLTCGTSNSPGSSLSTTPTPVTGMLAIEGSDSITANCTNIDKGKTLVGSVSVDRRLHYNSSTPTVRVQGRQTTPSPSLEPQFPTTSSAFSLLKQKRESLTLRQTMKKTKYSLCDLGESTAQSRLTEQRLKVLSAVMDVREKLKNPVLRDELPEDLIDLIYNLKENV</sequence>
<organism evidence="6 7">
    <name type="scientific">Daphnia magna</name>
    <dbReference type="NCBI Taxonomy" id="35525"/>
    <lineage>
        <taxon>Eukaryota</taxon>
        <taxon>Metazoa</taxon>
        <taxon>Ecdysozoa</taxon>
        <taxon>Arthropoda</taxon>
        <taxon>Crustacea</taxon>
        <taxon>Branchiopoda</taxon>
        <taxon>Diplostraca</taxon>
        <taxon>Cladocera</taxon>
        <taxon>Anomopoda</taxon>
        <taxon>Daphniidae</taxon>
        <taxon>Daphnia</taxon>
    </lineage>
</organism>
<feature type="domain" description="Myb/SANT-like DNA-binding" evidence="5">
    <location>
        <begin position="14"/>
        <end position="86"/>
    </location>
</feature>
<comment type="caution">
    <text evidence="6">The sequence shown here is derived from an EMBL/GenBank/DDBJ whole genome shotgun (WGS) entry which is preliminary data.</text>
</comment>
<dbReference type="EMBL" id="JAOYFB010000036">
    <property type="protein sequence ID" value="KAK4021286.1"/>
    <property type="molecule type" value="Genomic_DNA"/>
</dbReference>
<accession>A0ABR0A836</accession>
<reference evidence="6 7" key="1">
    <citation type="journal article" date="2023" name="Nucleic Acids Res.">
        <title>The hologenome of Daphnia magna reveals possible DNA methylation and microbiome-mediated evolution of the host genome.</title>
        <authorList>
            <person name="Chaturvedi A."/>
            <person name="Li X."/>
            <person name="Dhandapani V."/>
            <person name="Marshall H."/>
            <person name="Kissane S."/>
            <person name="Cuenca-Cambronero M."/>
            <person name="Asole G."/>
            <person name="Calvet F."/>
            <person name="Ruiz-Romero M."/>
            <person name="Marangio P."/>
            <person name="Guigo R."/>
            <person name="Rago D."/>
            <person name="Mirbahai L."/>
            <person name="Eastwood N."/>
            <person name="Colbourne J.K."/>
            <person name="Zhou J."/>
            <person name="Mallon E."/>
            <person name="Orsini L."/>
        </authorList>
    </citation>
    <scope>NUCLEOTIDE SEQUENCE [LARGE SCALE GENOMIC DNA]</scope>
    <source>
        <strain evidence="6">LRV0_1</strain>
    </source>
</reference>
<gene>
    <name evidence="6" type="ORF">OUZ56_003205</name>
</gene>
<proteinExistence type="predicted"/>
<dbReference type="PANTHER" id="PTHR23098:SF16">
    <property type="entry name" value="REGULATORY PROTEIN ZESTE"/>
    <property type="match status" value="1"/>
</dbReference>